<dbReference type="RefSeq" id="WP_186464674.1">
    <property type="nucleotide sequence ID" value="NZ_VITF01000001.1"/>
</dbReference>
<organism evidence="1 2">
    <name type="scientific">Azospirillum brasilense</name>
    <dbReference type="NCBI Taxonomy" id="192"/>
    <lineage>
        <taxon>Bacteria</taxon>
        <taxon>Pseudomonadati</taxon>
        <taxon>Pseudomonadota</taxon>
        <taxon>Alphaproteobacteria</taxon>
        <taxon>Rhodospirillales</taxon>
        <taxon>Azospirillaceae</taxon>
        <taxon>Azospirillum</taxon>
    </lineage>
</organism>
<proteinExistence type="predicted"/>
<evidence type="ECO:0000313" key="2">
    <source>
        <dbReference type="Proteomes" id="UP000316083"/>
    </source>
</evidence>
<dbReference type="AlphaFoldDB" id="A0A560BN63"/>
<accession>A0A560BN63</accession>
<protein>
    <submittedName>
        <fullName evidence="1">Uncharacterized protein</fullName>
    </submittedName>
</protein>
<sequence>MDGLPMGPWFPRDVGFRGTGVDFLGLRAVNMRLIDACLPGISNVTHSIRPYSVATWMWWKACELLSDGDAEGRMSRELRAFAERVETLFAWGHRVRGYRGAPGSRSGPPQAGAVPLTFASWKRSAANTSIMAPVRYGPSVKNTNGLGFLQASKGGTFAVTEAGNALAAALDAELKPLGAYRRLLSGLKPVQGREADALELVDAWRVEEASEGEVAAFRAAFHAPAEIAGTERRGRRSGTIELVLHVLRRSPGPMAVDELRRALADRRLPDGSLFDVPEGLAMVRERWLVMQVRQLQRLTLEALLTWSEEMMLRRGRRSLEALRTSLREAIASSTSASPEAPWRDVLQAALAARDGGEAAPEAALFEVWDRLAAALAGGDGDGIIGAALAACVCVRSAVDGLLERAAERDGRRSDERIGDGAAADDEIRAACRLGEAERLSLAHFRDWVAERMDAPAAAAAIELLETHVLSRHLAVGVGRFDGERQRLRFTLEEAGLEPLIGAALVPSVTEDRLAALLSLMVECGYLRRHGDNRLSEV</sequence>
<comment type="caution">
    <text evidence="1">The sequence shown here is derived from an EMBL/GenBank/DDBJ whole genome shotgun (WGS) entry which is preliminary data.</text>
</comment>
<evidence type="ECO:0000313" key="1">
    <source>
        <dbReference type="EMBL" id="TWA74041.1"/>
    </source>
</evidence>
<gene>
    <name evidence="1" type="ORF">FBZ82_10154</name>
</gene>
<name>A0A560BN63_AZOBR</name>
<dbReference type="Proteomes" id="UP000316083">
    <property type="component" value="Unassembled WGS sequence"/>
</dbReference>
<reference evidence="1 2" key="1">
    <citation type="submission" date="2019-06" db="EMBL/GenBank/DDBJ databases">
        <title>Genomic Encyclopedia of Type Strains, Phase IV (KMG-V): Genome sequencing to study the core and pangenomes of soil and plant-associated prokaryotes.</title>
        <authorList>
            <person name="Whitman W."/>
        </authorList>
    </citation>
    <scope>NUCLEOTIDE SEQUENCE [LARGE SCALE GENOMIC DNA]</scope>
    <source>
        <strain evidence="1 2">BR 11796</strain>
    </source>
</reference>
<dbReference type="EMBL" id="VITF01000001">
    <property type="protein sequence ID" value="TWA74041.1"/>
    <property type="molecule type" value="Genomic_DNA"/>
</dbReference>